<dbReference type="SUPFAM" id="SSF159594">
    <property type="entry name" value="XCC0632-like"/>
    <property type="match status" value="1"/>
</dbReference>
<feature type="signal peptide" evidence="1">
    <location>
        <begin position="1"/>
        <end position="29"/>
    </location>
</feature>
<name>A0ABV8UCC3_9PROT</name>
<dbReference type="InterPro" id="IPR005586">
    <property type="entry name" value="ABC_trans_aux"/>
</dbReference>
<evidence type="ECO:0000256" key="1">
    <source>
        <dbReference type="SAM" id="SignalP"/>
    </source>
</evidence>
<dbReference type="EMBL" id="JBHSCR010000014">
    <property type="protein sequence ID" value="MFC4348861.1"/>
    <property type="molecule type" value="Genomic_DNA"/>
</dbReference>
<keyword evidence="3" id="KW-0449">Lipoprotein</keyword>
<dbReference type="RefSeq" id="WP_068143478.1">
    <property type="nucleotide sequence ID" value="NZ_JBHSCR010000014.1"/>
</dbReference>
<dbReference type="Pfam" id="PF03886">
    <property type="entry name" value="ABC_trans_aux"/>
    <property type="match status" value="1"/>
</dbReference>
<feature type="chain" id="PRO_5046516946" evidence="1">
    <location>
        <begin position="30"/>
        <end position="211"/>
    </location>
</feature>
<evidence type="ECO:0000313" key="3">
    <source>
        <dbReference type="EMBL" id="MFC4348861.1"/>
    </source>
</evidence>
<proteinExistence type="predicted"/>
<reference evidence="4" key="1">
    <citation type="journal article" date="2019" name="Int. J. Syst. Evol. Microbiol.">
        <title>The Global Catalogue of Microorganisms (GCM) 10K type strain sequencing project: providing services to taxonomists for standard genome sequencing and annotation.</title>
        <authorList>
            <consortium name="The Broad Institute Genomics Platform"/>
            <consortium name="The Broad Institute Genome Sequencing Center for Infectious Disease"/>
            <person name="Wu L."/>
            <person name="Ma J."/>
        </authorList>
    </citation>
    <scope>NUCLEOTIDE SEQUENCE [LARGE SCALE GENOMIC DNA]</scope>
    <source>
        <strain evidence="4">CGMCC 1.15304</strain>
    </source>
</reference>
<evidence type="ECO:0000259" key="2">
    <source>
        <dbReference type="Pfam" id="PF03886"/>
    </source>
</evidence>
<keyword evidence="1" id="KW-0732">Signal</keyword>
<dbReference type="Gene3D" id="3.40.50.10610">
    <property type="entry name" value="ABC-type transport auxiliary lipoprotein component"/>
    <property type="match status" value="1"/>
</dbReference>
<dbReference type="PROSITE" id="PS51257">
    <property type="entry name" value="PROKAR_LIPOPROTEIN"/>
    <property type="match status" value="1"/>
</dbReference>
<organism evidence="3 4">
    <name type="scientific">Kordiimonas lipolytica</name>
    <dbReference type="NCBI Taxonomy" id="1662421"/>
    <lineage>
        <taxon>Bacteria</taxon>
        <taxon>Pseudomonadati</taxon>
        <taxon>Pseudomonadota</taxon>
        <taxon>Alphaproteobacteria</taxon>
        <taxon>Kordiimonadales</taxon>
        <taxon>Kordiimonadaceae</taxon>
        <taxon>Kordiimonas</taxon>
    </lineage>
</organism>
<comment type="caution">
    <text evidence="3">The sequence shown here is derived from an EMBL/GenBank/DDBJ whole genome shotgun (WGS) entry which is preliminary data.</text>
</comment>
<accession>A0ABV8UCC3</accession>
<keyword evidence="4" id="KW-1185">Reference proteome</keyword>
<feature type="domain" description="ABC-type transport auxiliary lipoprotein component" evidence="2">
    <location>
        <begin position="45"/>
        <end position="195"/>
    </location>
</feature>
<dbReference type="Proteomes" id="UP001595776">
    <property type="component" value="Unassembled WGS sequence"/>
</dbReference>
<gene>
    <name evidence="3" type="ORF">ACFO5Q_13490</name>
</gene>
<protein>
    <submittedName>
        <fullName evidence="3">ABC-type transport auxiliary lipoprotein family protein</fullName>
    </submittedName>
</protein>
<sequence>MRQLFRKNALGLVAASALLASCGPLISFGDEGPADEIYTLRYQGSYPASGSGPVVFIDEPAVADSLKGDKVAVALPGNRRSTIDGVRWSAPLADLIRDYVLRSLAASSEARMVGDGGLDIQSSCRLGLKVWEMDFVPGARAADDKVSVVLEFTLVRLKDNQLLGMPTIAKQVSTRGSGTDAVMAAFHEAMGDAAGDAASWFGKAHEACDAG</sequence>
<evidence type="ECO:0000313" key="4">
    <source>
        <dbReference type="Proteomes" id="UP001595776"/>
    </source>
</evidence>